<reference evidence="2" key="1">
    <citation type="submission" date="2019-02" db="EMBL/GenBank/DDBJ databases">
        <authorList>
            <person name="Gruber-Vodicka R. H."/>
            <person name="Seah K. B. B."/>
        </authorList>
    </citation>
    <scope>NUCLEOTIDE SEQUENCE</scope>
    <source>
        <strain evidence="2">BECK_M6</strain>
    </source>
</reference>
<feature type="domain" description="[Acyl-carrier-protein] S-malonyltransferase-like inserted helical" evidence="1">
    <location>
        <begin position="419"/>
        <end position="498"/>
    </location>
</feature>
<gene>
    <name evidence="2" type="ORF">BECKLFY1418A_GA0070994_11323</name>
</gene>
<dbReference type="Pfam" id="PF21607">
    <property type="entry name" value="FabD_helical_ins"/>
    <property type="match status" value="1"/>
</dbReference>
<evidence type="ECO:0000313" key="2">
    <source>
        <dbReference type="EMBL" id="VFK01016.1"/>
    </source>
</evidence>
<dbReference type="Gene3D" id="3.20.20.70">
    <property type="entry name" value="Aldolase class I"/>
    <property type="match status" value="1"/>
</dbReference>
<proteinExistence type="predicted"/>
<name>A0A450V8D2_9GAMM</name>
<protein>
    <submittedName>
        <fullName evidence="2">PfaD family protein</fullName>
    </submittedName>
</protein>
<dbReference type="NCBIfam" id="TIGR02814">
    <property type="entry name" value="pfaD_fam"/>
    <property type="match status" value="1"/>
</dbReference>
<sequence length="566" mass="62100">MRYFTPISIGKASLAGEVVEGVKMVSTRNTLRGPLYCAPRSEPMFSCTAKDLPSLLEDIRSPLVLVLDPSTRRVGIVRDGDLQIEPRASDALPVRGILPPLYPESLGDPGFLETHGLRFPYVGGEMALGISTPAMVIALGQAGMLGFLGTAALGSEEVERRCREVQKQLDPQRLPWGVNLIHSPQEPQQEERLANLFLGLGITRVSISAFMKLTPTIVHYASKGLARAPDGTITRKHYLFAKISRPEMAERFIAPSPDNLLGPLVAQGRLTREEAELAAQLPVCEDITVESDSGGHTDFRPMAPLFSAIAELRNRSTTGPGFSPPVRLGLAGGLGTPHAVAAAFAMGAAYVLVGSAHQCAVESGLSDSARALLADARISDVAATPAGDMFELGAKVQVLKRGVLYASRARLLGELYQRHESLDEISARDKTNLEEKIFRAPLDEIWRQTRKYLEKHDPKRIEYAEKSPRQRMALVFRWYLGQSPHWAVDGNAERGLDYQIWMGPAMGAFNAWVKDSFLEVMENRQVAQIGRNLMEGAAVITRAQQLRVAGFPIQPDAWRFEPRPLQ</sequence>
<dbReference type="EMBL" id="CAADFH010000132">
    <property type="protein sequence ID" value="VFK01016.1"/>
    <property type="molecule type" value="Genomic_DNA"/>
</dbReference>
<dbReference type="PANTHER" id="PTHR32332">
    <property type="entry name" value="2-NITROPROPANE DIOXYGENASE"/>
    <property type="match status" value="1"/>
</dbReference>
<dbReference type="InterPro" id="IPR049489">
    <property type="entry name" value="FabD-like_helical_ins"/>
</dbReference>
<organism evidence="2">
    <name type="scientific">Candidatus Kentrum sp. LFY</name>
    <dbReference type="NCBI Taxonomy" id="2126342"/>
    <lineage>
        <taxon>Bacteria</taxon>
        <taxon>Pseudomonadati</taxon>
        <taxon>Pseudomonadota</taxon>
        <taxon>Gammaproteobacteria</taxon>
        <taxon>Candidatus Kentrum</taxon>
    </lineage>
</organism>
<dbReference type="AlphaFoldDB" id="A0A450V8D2"/>
<accession>A0A450V8D2</accession>
<evidence type="ECO:0000259" key="1">
    <source>
        <dbReference type="Pfam" id="PF21607"/>
    </source>
</evidence>
<dbReference type="InterPro" id="IPR013785">
    <property type="entry name" value="Aldolase_TIM"/>
</dbReference>
<dbReference type="PANTHER" id="PTHR32332:SF20">
    <property type="entry name" value="2-NITROPROPANE DIOXYGENASE-LIKE PROTEIN"/>
    <property type="match status" value="1"/>
</dbReference>
<dbReference type="InterPro" id="IPR014179">
    <property type="entry name" value="PfaD-like_TIM-barrel"/>
</dbReference>
<dbReference type="SUPFAM" id="SSF51412">
    <property type="entry name" value="Inosine monophosphate dehydrogenase (IMPDH)"/>
    <property type="match status" value="1"/>
</dbReference>